<gene>
    <name evidence="2" type="ORF">BU072_12315</name>
</gene>
<accession>A0A2T4PQN9</accession>
<keyword evidence="1" id="KW-0472">Membrane</keyword>
<evidence type="ECO:0000313" key="3">
    <source>
        <dbReference type="Proteomes" id="UP000241209"/>
    </source>
</evidence>
<name>A0A2T4PQN9_9STAP</name>
<keyword evidence="1" id="KW-0812">Transmembrane</keyword>
<comment type="caution">
    <text evidence="2">The sequence shown here is derived from an EMBL/GenBank/DDBJ whole genome shotgun (WGS) entry which is preliminary data.</text>
</comment>
<reference evidence="2 3" key="1">
    <citation type="journal article" date="2016" name="Front. Microbiol.">
        <title>Comprehensive Phylogenetic Analysis of Bovine Non-aureus Staphylococci Species Based on Whole-Genome Sequencing.</title>
        <authorList>
            <person name="Naushad S."/>
            <person name="Barkema H.W."/>
            <person name="Luby C."/>
            <person name="Condas L.A."/>
            <person name="Nobrega D.B."/>
            <person name="Carson D.A."/>
            <person name="De Buck J."/>
        </authorList>
    </citation>
    <scope>NUCLEOTIDE SEQUENCE [LARGE SCALE GENOMIC DNA]</scope>
    <source>
        <strain evidence="2 3">SNUC 2204</strain>
    </source>
</reference>
<evidence type="ECO:0000313" key="2">
    <source>
        <dbReference type="EMBL" id="PTI28153.1"/>
    </source>
</evidence>
<feature type="transmembrane region" description="Helical" evidence="1">
    <location>
        <begin position="141"/>
        <end position="165"/>
    </location>
</feature>
<dbReference type="AlphaFoldDB" id="A0A2T4PQN9"/>
<dbReference type="Proteomes" id="UP000241209">
    <property type="component" value="Unassembled WGS sequence"/>
</dbReference>
<proteinExistence type="predicted"/>
<feature type="transmembrane region" description="Helical" evidence="1">
    <location>
        <begin position="23"/>
        <end position="44"/>
    </location>
</feature>
<keyword evidence="1" id="KW-1133">Transmembrane helix</keyword>
<dbReference type="NCBIfam" id="TIGR01218">
    <property type="entry name" value="Gpos_tandem_5TM"/>
    <property type="match status" value="1"/>
</dbReference>
<evidence type="ECO:0008006" key="4">
    <source>
        <dbReference type="Google" id="ProtNLM"/>
    </source>
</evidence>
<dbReference type="Pfam" id="PF04276">
    <property type="entry name" value="DUF443"/>
    <property type="match status" value="1"/>
</dbReference>
<dbReference type="InterPro" id="IPR005915">
    <property type="entry name" value="Tandem_5TM"/>
</dbReference>
<feature type="transmembrane region" description="Helical" evidence="1">
    <location>
        <begin position="73"/>
        <end position="90"/>
    </location>
</feature>
<feature type="transmembrane region" description="Helical" evidence="1">
    <location>
        <begin position="102"/>
        <end position="121"/>
    </location>
</feature>
<evidence type="ECO:0000256" key="1">
    <source>
        <dbReference type="SAM" id="Phobius"/>
    </source>
</evidence>
<dbReference type="EMBL" id="PZFK01000034">
    <property type="protein sequence ID" value="PTI28153.1"/>
    <property type="molecule type" value="Genomic_DNA"/>
</dbReference>
<feature type="transmembrane region" description="Helical" evidence="1">
    <location>
        <begin position="177"/>
        <end position="199"/>
    </location>
</feature>
<sequence length="208" mass="24300">MLCKSITIFKNPKYRIIQDNDQYYIVNLTSNWLSYLIPMINWFIPKRCLQITKEDVDNLELIDSSRENQKPDALLYGGIGVFISVLLRGFTEVLEIDLGRLISIIICLFIFSSIICLHLYLQKKLTITKYKINQSNKKIILIPTLKSTIFLFASFIMTCFLSYGVLYDLIIDNKQDIFMFVCWGGTFTLFTILNMYSIIDKKVHVKFL</sequence>
<protein>
    <recommendedName>
        <fullName evidence="4">DUF443 family protein</fullName>
    </recommendedName>
</protein>
<dbReference type="RefSeq" id="WP_107557350.1">
    <property type="nucleotide sequence ID" value="NZ_PZFK01000034.1"/>
</dbReference>
<organism evidence="2 3">
    <name type="scientific">Mammaliicoccus vitulinus</name>
    <dbReference type="NCBI Taxonomy" id="71237"/>
    <lineage>
        <taxon>Bacteria</taxon>
        <taxon>Bacillati</taxon>
        <taxon>Bacillota</taxon>
        <taxon>Bacilli</taxon>
        <taxon>Bacillales</taxon>
        <taxon>Staphylococcaceae</taxon>
        <taxon>Mammaliicoccus</taxon>
    </lineage>
</organism>